<protein>
    <submittedName>
        <fullName evidence="7">LysE family translocator</fullName>
    </submittedName>
</protein>
<feature type="transmembrane region" description="Helical" evidence="6">
    <location>
        <begin position="113"/>
        <end position="139"/>
    </location>
</feature>
<feature type="transmembrane region" description="Helical" evidence="6">
    <location>
        <begin position="6"/>
        <end position="28"/>
    </location>
</feature>
<keyword evidence="2" id="KW-1003">Cell membrane</keyword>
<feature type="transmembrane region" description="Helical" evidence="6">
    <location>
        <begin position="75"/>
        <end position="92"/>
    </location>
</feature>
<dbReference type="Pfam" id="PF01810">
    <property type="entry name" value="LysE"/>
    <property type="match status" value="1"/>
</dbReference>
<evidence type="ECO:0000256" key="6">
    <source>
        <dbReference type="SAM" id="Phobius"/>
    </source>
</evidence>
<dbReference type="RefSeq" id="WP_208005521.1">
    <property type="nucleotide sequence ID" value="NZ_JAGDFX010000008.1"/>
</dbReference>
<name>A0ABS3NH44_9GAMM</name>
<evidence type="ECO:0000313" key="7">
    <source>
        <dbReference type="EMBL" id="MBO1519647.1"/>
    </source>
</evidence>
<dbReference type="PANTHER" id="PTHR30086">
    <property type="entry name" value="ARGININE EXPORTER PROTEIN ARGO"/>
    <property type="match status" value="1"/>
</dbReference>
<evidence type="ECO:0000256" key="1">
    <source>
        <dbReference type="ARBA" id="ARBA00004651"/>
    </source>
</evidence>
<keyword evidence="8" id="KW-1185">Reference proteome</keyword>
<evidence type="ECO:0000256" key="2">
    <source>
        <dbReference type="ARBA" id="ARBA00022475"/>
    </source>
</evidence>
<feature type="transmembrane region" description="Helical" evidence="6">
    <location>
        <begin position="159"/>
        <end position="178"/>
    </location>
</feature>
<evidence type="ECO:0000256" key="3">
    <source>
        <dbReference type="ARBA" id="ARBA00022692"/>
    </source>
</evidence>
<reference evidence="7 8" key="1">
    <citation type="submission" date="2021-03" db="EMBL/GenBank/DDBJ databases">
        <title>Oceanisphaera sp. nov., isolated from the intestine.</title>
        <authorList>
            <person name="Zhao L.-H."/>
            <person name="Shi L.-F."/>
        </authorList>
    </citation>
    <scope>NUCLEOTIDE SEQUENCE [LARGE SCALE GENOMIC DNA]</scope>
    <source>
        <strain evidence="7 8">DM8</strain>
    </source>
</reference>
<dbReference type="Proteomes" id="UP000664882">
    <property type="component" value="Unassembled WGS sequence"/>
</dbReference>
<gene>
    <name evidence="7" type="ORF">J3U76_08410</name>
</gene>
<dbReference type="EMBL" id="JAGDFX010000008">
    <property type="protein sequence ID" value="MBO1519647.1"/>
    <property type="molecule type" value="Genomic_DNA"/>
</dbReference>
<evidence type="ECO:0000256" key="5">
    <source>
        <dbReference type="ARBA" id="ARBA00023136"/>
    </source>
</evidence>
<dbReference type="PIRSF" id="PIRSF006324">
    <property type="entry name" value="LeuE"/>
    <property type="match status" value="1"/>
</dbReference>
<feature type="transmembrane region" description="Helical" evidence="6">
    <location>
        <begin position="40"/>
        <end position="63"/>
    </location>
</feature>
<keyword evidence="5 6" id="KW-0472">Membrane</keyword>
<proteinExistence type="predicted"/>
<dbReference type="PANTHER" id="PTHR30086:SF16">
    <property type="entry name" value="AMINO ACID EFFLUX PERMEASE RHTB FAMILY"/>
    <property type="match status" value="1"/>
</dbReference>
<evidence type="ECO:0000313" key="8">
    <source>
        <dbReference type="Proteomes" id="UP000664882"/>
    </source>
</evidence>
<keyword evidence="3 6" id="KW-0812">Transmembrane</keyword>
<sequence>MEFSNWLALATICVVGAISPGPSLAVVMRNTMKGGQSHGVLTAIGHGTGVGLYALLTALGLALVIANHPLLFDGIRYGGAAFLAWLGIKALLAKPSTQDEGERVQQVAGRQGAFEGFMVAFLNPQLAIFFVALFSQFVHADTNWQQSSIMMLTAGGIDALWYVLVALVLSRGPVLVWLKAKSTWLDRLSGVVLLALALKVVL</sequence>
<organism evidence="7 8">
    <name type="scientific">Oceanisphaera pacifica</name>
    <dbReference type="NCBI Taxonomy" id="2818389"/>
    <lineage>
        <taxon>Bacteria</taxon>
        <taxon>Pseudomonadati</taxon>
        <taxon>Pseudomonadota</taxon>
        <taxon>Gammaproteobacteria</taxon>
        <taxon>Aeromonadales</taxon>
        <taxon>Aeromonadaceae</taxon>
        <taxon>Oceanisphaera</taxon>
    </lineage>
</organism>
<comment type="caution">
    <text evidence="7">The sequence shown here is derived from an EMBL/GenBank/DDBJ whole genome shotgun (WGS) entry which is preliminary data.</text>
</comment>
<comment type="subcellular location">
    <subcellularLocation>
        <location evidence="1">Cell membrane</location>
        <topology evidence="1">Multi-pass membrane protein</topology>
    </subcellularLocation>
</comment>
<keyword evidence="4 6" id="KW-1133">Transmembrane helix</keyword>
<evidence type="ECO:0000256" key="4">
    <source>
        <dbReference type="ARBA" id="ARBA00022989"/>
    </source>
</evidence>
<accession>A0ABS3NH44</accession>
<dbReference type="InterPro" id="IPR001123">
    <property type="entry name" value="LeuE-type"/>
</dbReference>